<evidence type="ECO:0000259" key="9">
    <source>
        <dbReference type="Pfam" id="PF01479"/>
    </source>
</evidence>
<keyword evidence="15" id="KW-1185">Reference proteome</keyword>
<dbReference type="HAMAP" id="MF_00485">
    <property type="entry name" value="Ribosomal_eS4"/>
    <property type="match status" value="1"/>
</dbReference>
<gene>
    <name evidence="13" type="ORF">QR98_0022410</name>
    <name evidence="12" type="ORF">SSS_6390</name>
</gene>
<evidence type="ECO:0000259" key="11">
    <source>
        <dbReference type="Pfam" id="PF16121"/>
    </source>
</evidence>
<evidence type="ECO:0000259" key="10">
    <source>
        <dbReference type="Pfam" id="PF08071"/>
    </source>
</evidence>
<evidence type="ECO:0000256" key="3">
    <source>
        <dbReference type="ARBA" id="ARBA00022884"/>
    </source>
</evidence>
<dbReference type="InterPro" id="IPR032277">
    <property type="entry name" value="Ribosomal_eS4_C"/>
</dbReference>
<dbReference type="GO" id="GO:0022627">
    <property type="term" value="C:cytosolic small ribosomal subunit"/>
    <property type="evidence" value="ECO:0007669"/>
    <property type="project" value="TreeGrafter"/>
</dbReference>
<dbReference type="Gene3D" id="3.10.290.10">
    <property type="entry name" value="RNA-binding S4 domain"/>
    <property type="match status" value="1"/>
</dbReference>
<dbReference type="EnsemblMetazoa" id="SSS_6390s_mrna">
    <property type="protein sequence ID" value="KAF7493773.1"/>
    <property type="gene ID" value="SSS_6390"/>
</dbReference>
<evidence type="ECO:0000256" key="2">
    <source>
        <dbReference type="ARBA" id="ARBA00022730"/>
    </source>
</evidence>
<dbReference type="InterPro" id="IPR013843">
    <property type="entry name" value="Ribosomal_eS4_N"/>
</dbReference>
<organism evidence="13 16">
    <name type="scientific">Sarcoptes scabiei</name>
    <name type="common">Itch mite</name>
    <name type="synonym">Acarus scabiei</name>
    <dbReference type="NCBI Taxonomy" id="52283"/>
    <lineage>
        <taxon>Eukaryota</taxon>
        <taxon>Metazoa</taxon>
        <taxon>Ecdysozoa</taxon>
        <taxon>Arthropoda</taxon>
        <taxon>Chelicerata</taxon>
        <taxon>Arachnida</taxon>
        <taxon>Acari</taxon>
        <taxon>Acariformes</taxon>
        <taxon>Sarcoptiformes</taxon>
        <taxon>Astigmata</taxon>
        <taxon>Psoroptidia</taxon>
        <taxon>Sarcoptoidea</taxon>
        <taxon>Sarcoptidae</taxon>
        <taxon>Sarcoptinae</taxon>
        <taxon>Sarcoptes</taxon>
    </lineage>
</organism>
<dbReference type="Pfam" id="PF16121">
    <property type="entry name" value="40S_S4_C"/>
    <property type="match status" value="1"/>
</dbReference>
<dbReference type="GO" id="GO:0019843">
    <property type="term" value="F:rRNA binding"/>
    <property type="evidence" value="ECO:0007669"/>
    <property type="project" value="UniProtKB-UniRule"/>
</dbReference>
<dbReference type="GO" id="GO:0003735">
    <property type="term" value="F:structural constituent of ribosome"/>
    <property type="evidence" value="ECO:0007669"/>
    <property type="project" value="UniProtKB-UniRule"/>
</dbReference>
<dbReference type="EMBL" id="WVUK01000055">
    <property type="protein sequence ID" value="KAF7493773.1"/>
    <property type="molecule type" value="Genomic_DNA"/>
</dbReference>
<comment type="similarity">
    <text evidence="1 6">Belongs to the eukaryotic ribosomal protein eS4 family.</text>
</comment>
<reference evidence="14" key="4">
    <citation type="submission" date="2022-06" db="UniProtKB">
        <authorList>
            <consortium name="EnsemblMetazoa"/>
        </authorList>
    </citation>
    <scope>IDENTIFICATION</scope>
</reference>
<evidence type="ECO:0000313" key="13">
    <source>
        <dbReference type="EMBL" id="KPM03806.1"/>
    </source>
</evidence>
<dbReference type="EMBL" id="JXLN01006260">
    <property type="protein sequence ID" value="KPM03806.1"/>
    <property type="molecule type" value="Genomic_DNA"/>
</dbReference>
<reference evidence="12" key="3">
    <citation type="submission" date="2020-01" db="EMBL/GenBank/DDBJ databases">
        <authorList>
            <person name="Korhonen P.K.K."/>
            <person name="Guangxu M.G."/>
            <person name="Wang T.W."/>
            <person name="Stroehlein A.J.S."/>
            <person name="Young N.D."/>
            <person name="Ang C.-S.A."/>
            <person name="Fernando D.W.F."/>
            <person name="Lu H.L."/>
            <person name="Taylor S.T."/>
            <person name="Ehtesham M.E.M."/>
            <person name="Najaraj S.H.N."/>
            <person name="Harsha G.H.G."/>
            <person name="Madugundu A.M."/>
            <person name="Renuse S.R."/>
            <person name="Holt D.H."/>
            <person name="Pandey A.P."/>
            <person name="Papenfuss A.P."/>
            <person name="Gasser R.B.G."/>
            <person name="Fischer K.F."/>
        </authorList>
    </citation>
    <scope>NUCLEOTIDE SEQUENCE</scope>
    <source>
        <strain evidence="12">SSS_KF_BRIS2020</strain>
    </source>
</reference>
<dbReference type="InterPro" id="IPR002942">
    <property type="entry name" value="S4_RNA-bd"/>
</dbReference>
<dbReference type="Gene3D" id="2.30.30.30">
    <property type="match status" value="1"/>
</dbReference>
<feature type="domain" description="KOW" evidence="7">
    <location>
        <begin position="178"/>
        <end position="210"/>
    </location>
</feature>
<dbReference type="Pfam" id="PF01479">
    <property type="entry name" value="S4"/>
    <property type="match status" value="1"/>
</dbReference>
<dbReference type="InterPro" id="IPR013845">
    <property type="entry name" value="Ribosomal_eS4_central_region"/>
</dbReference>
<feature type="domain" description="Small ribosomal subunit protein eS4 central region" evidence="8">
    <location>
        <begin position="95"/>
        <end position="169"/>
    </location>
</feature>
<dbReference type="Gene3D" id="2.40.50.740">
    <property type="match status" value="1"/>
</dbReference>
<evidence type="ECO:0000256" key="1">
    <source>
        <dbReference type="ARBA" id="ARBA00007500"/>
    </source>
</evidence>
<dbReference type="VEuPathDB" id="VectorBase:SSCA007813"/>
<evidence type="ECO:0000259" key="7">
    <source>
        <dbReference type="Pfam" id="PF00467"/>
    </source>
</evidence>
<dbReference type="FunFam" id="2.30.30.30:FF:000005">
    <property type="entry name" value="40S ribosomal protein S4"/>
    <property type="match status" value="1"/>
</dbReference>
<dbReference type="PANTHER" id="PTHR11581">
    <property type="entry name" value="30S/40S RIBOSOMAL PROTEIN S4"/>
    <property type="match status" value="1"/>
</dbReference>
<protein>
    <recommendedName>
        <fullName evidence="6">40S ribosomal protein S4</fullName>
    </recommendedName>
</protein>
<dbReference type="OrthoDB" id="1109245at2759"/>
<dbReference type="Pfam" id="PF00467">
    <property type="entry name" value="KOW"/>
    <property type="match status" value="1"/>
</dbReference>
<dbReference type="InterPro" id="IPR000876">
    <property type="entry name" value="Ribosomal_eS4"/>
</dbReference>
<dbReference type="PROSITE" id="PS50889">
    <property type="entry name" value="S4"/>
    <property type="match status" value="1"/>
</dbReference>
<dbReference type="InterPro" id="IPR038237">
    <property type="entry name" value="Ribosomal_eS4_central_sf"/>
</dbReference>
<evidence type="ECO:0000313" key="15">
    <source>
        <dbReference type="Proteomes" id="UP000070412"/>
    </source>
</evidence>
<name>A0A131ZYC4_SARSC</name>
<dbReference type="InterPro" id="IPR014722">
    <property type="entry name" value="Rib_uL2_dom2"/>
</dbReference>
<proteinExistence type="inferred from homology"/>
<keyword evidence="3 6" id="KW-0694">RNA-binding</keyword>
<dbReference type="FunFam" id="2.40.50.740:FF:000001">
    <property type="entry name" value="40S ribosomal protein S4"/>
    <property type="match status" value="1"/>
</dbReference>
<evidence type="ECO:0000313" key="12">
    <source>
        <dbReference type="EMBL" id="KAF7493773.1"/>
    </source>
</evidence>
<evidence type="ECO:0000256" key="6">
    <source>
        <dbReference type="PIRNR" id="PIRNR002116"/>
    </source>
</evidence>
<dbReference type="SUPFAM" id="SSF55174">
    <property type="entry name" value="Alpha-L RNA-binding motif"/>
    <property type="match status" value="1"/>
</dbReference>
<feature type="domain" description="Small ribosomal subunit protein eS4 N-terminal" evidence="10">
    <location>
        <begin position="3"/>
        <end position="39"/>
    </location>
</feature>
<evidence type="ECO:0000259" key="8">
    <source>
        <dbReference type="Pfam" id="PF00900"/>
    </source>
</evidence>
<dbReference type="Pfam" id="PF08071">
    <property type="entry name" value="RS4NT"/>
    <property type="match status" value="1"/>
</dbReference>
<evidence type="ECO:0000313" key="16">
    <source>
        <dbReference type="Proteomes" id="UP000616769"/>
    </source>
</evidence>
<dbReference type="Proteomes" id="UP000070412">
    <property type="component" value="Unassembled WGS sequence"/>
</dbReference>
<reference evidence="13 16" key="1">
    <citation type="journal article" date="2015" name="Parasit. Vectors">
        <title>Draft genome of the scabies mite.</title>
        <authorList>
            <person name="Rider S.D.Jr."/>
            <person name="Morgan M.S."/>
            <person name="Arlian L.G."/>
        </authorList>
    </citation>
    <scope>NUCLEOTIDE SEQUENCE [LARGE SCALE GENOMIC DNA]</scope>
    <source>
        <strain evidence="13">Arlian Lab</strain>
    </source>
</reference>
<dbReference type="Proteomes" id="UP000616769">
    <property type="component" value="Unassembled WGS sequence"/>
</dbReference>
<reference evidence="15" key="2">
    <citation type="journal article" date="2020" name="PLoS Negl. Trop. Dis.">
        <title>High-quality nuclear genome for Sarcoptes scabiei-A critical resource for a neglected parasite.</title>
        <authorList>
            <person name="Korhonen P.K."/>
            <person name="Gasser R.B."/>
            <person name="Ma G."/>
            <person name="Wang T."/>
            <person name="Stroehlein A.J."/>
            <person name="Young N.D."/>
            <person name="Ang C.S."/>
            <person name="Fernando D.D."/>
            <person name="Lu H.C."/>
            <person name="Taylor S."/>
            <person name="Reynolds S.L."/>
            <person name="Mofiz E."/>
            <person name="Najaraj S.H."/>
            <person name="Gowda H."/>
            <person name="Madugundu A."/>
            <person name="Renuse S."/>
            <person name="Holt D."/>
            <person name="Pandey A."/>
            <person name="Papenfuss A.T."/>
            <person name="Fischer K."/>
        </authorList>
    </citation>
    <scope>NUCLEOTIDE SEQUENCE [LARGE SCALE GENOMIC DNA]</scope>
</reference>
<feature type="domain" description="RNA-binding S4" evidence="9">
    <location>
        <begin position="44"/>
        <end position="90"/>
    </location>
</feature>
<keyword evidence="2 6" id="KW-0699">rRNA-binding</keyword>
<dbReference type="Pfam" id="PF00900">
    <property type="entry name" value="Ribosomal_S4e"/>
    <property type="match status" value="1"/>
</dbReference>
<dbReference type="FunFam" id="3.10.290.10:FF:000002">
    <property type="entry name" value="40S ribosomal protein S4"/>
    <property type="match status" value="1"/>
</dbReference>
<evidence type="ECO:0000313" key="14">
    <source>
        <dbReference type="EnsemblMetazoa" id="KAF7493773.1"/>
    </source>
</evidence>
<dbReference type="InterPro" id="IPR036986">
    <property type="entry name" value="S4_RNA-bd_sf"/>
</dbReference>
<dbReference type="PIRSF" id="PIRSF002116">
    <property type="entry name" value="Ribosomal_S4"/>
    <property type="match status" value="1"/>
</dbReference>
<evidence type="ECO:0000256" key="5">
    <source>
        <dbReference type="ARBA" id="ARBA00023274"/>
    </source>
</evidence>
<feature type="domain" description="Small ribosomal subunit protein eS4 C-terminal" evidence="11">
    <location>
        <begin position="212"/>
        <end position="259"/>
    </location>
</feature>
<dbReference type="GO" id="GO:0006412">
    <property type="term" value="P:translation"/>
    <property type="evidence" value="ECO:0007669"/>
    <property type="project" value="InterPro"/>
</dbReference>
<dbReference type="InterPro" id="IPR005824">
    <property type="entry name" value="KOW"/>
</dbReference>
<dbReference type="CDD" id="cd06087">
    <property type="entry name" value="KOW_RPS4"/>
    <property type="match status" value="1"/>
</dbReference>
<dbReference type="InterPro" id="IPR041982">
    <property type="entry name" value="Ribosomal_eS4_KOW"/>
</dbReference>
<dbReference type="AlphaFoldDB" id="A0A131ZYC4"/>
<dbReference type="PANTHER" id="PTHR11581:SF0">
    <property type="entry name" value="SMALL RIBOSOMAL SUBUNIT PROTEIN ES4"/>
    <property type="match status" value="1"/>
</dbReference>
<dbReference type="CDD" id="cd00165">
    <property type="entry name" value="S4"/>
    <property type="match status" value="1"/>
</dbReference>
<keyword evidence="5 6" id="KW-0687">Ribonucleoprotein</keyword>
<sequence>MARGPKKHLKRLRAPKSWMLDKLGGVFAPRPSCGPHKLRESLPLVVMLRNRLKYALTRDEVTKIVMQRTIKVDGKVRTDINYPAGFMDVVTIERTGDFFRLLYDIKGRYILHKITAQEANYKLCRVKKVATGPKGIPYLVTHDGRTLRYPDPLIKVNDSVRFDLVTNKIVDFIKFQTGNLCMVTGGHNLGRVGVITSRERHVGSFDIIHVRDALGHTFATRSAYIFVIGKGIMPYVSLPRGRGVRLTVAEERDKRLAQKRVA</sequence>
<accession>A0A131ZYC4</accession>
<keyword evidence="4 6" id="KW-0689">Ribosomal protein</keyword>
<evidence type="ECO:0000256" key="4">
    <source>
        <dbReference type="ARBA" id="ARBA00022980"/>
    </source>
</evidence>